<feature type="chain" id="PRO_5006901594" description="Cytochrome p450" evidence="17">
    <location>
        <begin position="28"/>
        <end position="508"/>
    </location>
</feature>
<dbReference type="GO" id="GO:0016705">
    <property type="term" value="F:oxidoreductase activity, acting on paired donors, with incorporation or reduction of molecular oxygen"/>
    <property type="evidence" value="ECO:0007669"/>
    <property type="project" value="InterPro"/>
</dbReference>
<dbReference type="CDD" id="cd11065">
    <property type="entry name" value="CYP64-like"/>
    <property type="match status" value="1"/>
</dbReference>
<evidence type="ECO:0000256" key="17">
    <source>
        <dbReference type="SAM" id="SignalP"/>
    </source>
</evidence>
<evidence type="ECO:0000256" key="4">
    <source>
        <dbReference type="ARBA" id="ARBA00010617"/>
    </source>
</evidence>
<keyword evidence="7 14" id="KW-0479">Metal-binding</keyword>
<evidence type="ECO:0000313" key="18">
    <source>
        <dbReference type="EMBL" id="KTB32975.1"/>
    </source>
</evidence>
<keyword evidence="6" id="KW-0812">Transmembrane</keyword>
<keyword evidence="5 14" id="KW-0349">Heme</keyword>
<comment type="caution">
    <text evidence="18">The sequence shown here is derived from an EMBL/GenBank/DDBJ whole genome shotgun (WGS) entry which is preliminary data.</text>
</comment>
<evidence type="ECO:0000313" key="19">
    <source>
        <dbReference type="Proteomes" id="UP000054988"/>
    </source>
</evidence>
<comment type="similarity">
    <text evidence="4 15">Belongs to the cytochrome P450 family.</text>
</comment>
<dbReference type="Proteomes" id="UP000054988">
    <property type="component" value="Unassembled WGS sequence"/>
</dbReference>
<evidence type="ECO:0000256" key="16">
    <source>
        <dbReference type="SAM" id="MobiDB-lite"/>
    </source>
</evidence>
<evidence type="ECO:0000256" key="9">
    <source>
        <dbReference type="ARBA" id="ARBA00023002"/>
    </source>
</evidence>
<dbReference type="EMBL" id="LATX01002193">
    <property type="protein sequence ID" value="KTB32975.1"/>
    <property type="molecule type" value="Genomic_DNA"/>
</dbReference>
<feature type="region of interest" description="Disordered" evidence="16">
    <location>
        <begin position="467"/>
        <end position="490"/>
    </location>
</feature>
<accession>A0A0W0F9F8</accession>
<organism evidence="18 19">
    <name type="scientific">Moniliophthora roreri</name>
    <name type="common">Frosty pod rot fungus</name>
    <name type="synonym">Monilia roreri</name>
    <dbReference type="NCBI Taxonomy" id="221103"/>
    <lineage>
        <taxon>Eukaryota</taxon>
        <taxon>Fungi</taxon>
        <taxon>Dikarya</taxon>
        <taxon>Basidiomycota</taxon>
        <taxon>Agaricomycotina</taxon>
        <taxon>Agaricomycetes</taxon>
        <taxon>Agaricomycetidae</taxon>
        <taxon>Agaricales</taxon>
        <taxon>Marasmiineae</taxon>
        <taxon>Marasmiaceae</taxon>
        <taxon>Moniliophthora</taxon>
    </lineage>
</organism>
<dbReference type="Gene3D" id="1.10.630.10">
    <property type="entry name" value="Cytochrome P450"/>
    <property type="match status" value="1"/>
</dbReference>
<keyword evidence="13" id="KW-0325">Glycoprotein</keyword>
<dbReference type="SUPFAM" id="SSF48264">
    <property type="entry name" value="Cytochrome P450"/>
    <property type="match status" value="1"/>
</dbReference>
<evidence type="ECO:0000256" key="1">
    <source>
        <dbReference type="ARBA" id="ARBA00001971"/>
    </source>
</evidence>
<comment type="pathway">
    <text evidence="3">Secondary metabolite biosynthesis.</text>
</comment>
<dbReference type="GO" id="GO:0020037">
    <property type="term" value="F:heme binding"/>
    <property type="evidence" value="ECO:0007669"/>
    <property type="project" value="InterPro"/>
</dbReference>
<name>A0A0W0F9F8_MONRR</name>
<evidence type="ECO:0000256" key="14">
    <source>
        <dbReference type="PIRSR" id="PIRSR602401-1"/>
    </source>
</evidence>
<dbReference type="GO" id="GO:0004497">
    <property type="term" value="F:monooxygenase activity"/>
    <property type="evidence" value="ECO:0007669"/>
    <property type="project" value="UniProtKB-KW"/>
</dbReference>
<keyword evidence="9 15" id="KW-0560">Oxidoreductase</keyword>
<dbReference type="PANTHER" id="PTHR46300:SF2">
    <property type="entry name" value="CYTOCHROME P450 MONOOXYGENASE ALNH-RELATED"/>
    <property type="match status" value="1"/>
</dbReference>
<comment type="cofactor">
    <cofactor evidence="1 14">
        <name>heme</name>
        <dbReference type="ChEBI" id="CHEBI:30413"/>
    </cofactor>
</comment>
<dbReference type="GO" id="GO:0016020">
    <property type="term" value="C:membrane"/>
    <property type="evidence" value="ECO:0007669"/>
    <property type="project" value="UniProtKB-SubCell"/>
</dbReference>
<evidence type="ECO:0000256" key="13">
    <source>
        <dbReference type="ARBA" id="ARBA00023180"/>
    </source>
</evidence>
<evidence type="ECO:0000256" key="15">
    <source>
        <dbReference type="RuleBase" id="RU000461"/>
    </source>
</evidence>
<evidence type="ECO:0000256" key="11">
    <source>
        <dbReference type="ARBA" id="ARBA00023033"/>
    </source>
</evidence>
<dbReference type="AlphaFoldDB" id="A0A0W0F9F8"/>
<dbReference type="PRINTS" id="PR00385">
    <property type="entry name" value="P450"/>
</dbReference>
<evidence type="ECO:0000256" key="5">
    <source>
        <dbReference type="ARBA" id="ARBA00022617"/>
    </source>
</evidence>
<dbReference type="InterPro" id="IPR036396">
    <property type="entry name" value="Cyt_P450_sf"/>
</dbReference>
<evidence type="ECO:0000256" key="12">
    <source>
        <dbReference type="ARBA" id="ARBA00023136"/>
    </source>
</evidence>
<evidence type="ECO:0000256" key="10">
    <source>
        <dbReference type="ARBA" id="ARBA00023004"/>
    </source>
</evidence>
<keyword evidence="17" id="KW-0732">Signal</keyword>
<dbReference type="eggNOG" id="KOG0156">
    <property type="taxonomic scope" value="Eukaryota"/>
</dbReference>
<keyword evidence="12" id="KW-0472">Membrane</keyword>
<dbReference type="InterPro" id="IPR050364">
    <property type="entry name" value="Cytochrome_P450_fung"/>
</dbReference>
<proteinExistence type="inferred from homology"/>
<dbReference type="PROSITE" id="PS00086">
    <property type="entry name" value="CYTOCHROME_P450"/>
    <property type="match status" value="1"/>
</dbReference>
<keyword evidence="11 15" id="KW-0503">Monooxygenase</keyword>
<dbReference type="InterPro" id="IPR001128">
    <property type="entry name" value="Cyt_P450"/>
</dbReference>
<feature type="signal peptide" evidence="17">
    <location>
        <begin position="1"/>
        <end position="27"/>
    </location>
</feature>
<sequence length="508" mass="58011">MLSSFSYCSLIAAFCAWLIYLNTKSAAKLPPGPKGYPLVGNIFQLDPKRPWRTFVEWHKKHGDIVHFRLFNQDVILLNTAKVAGDLLDRRAANYSQRIRMVVMEYMTGGLSVIFMNPGSQWRSMRRAAHEALNIRASVRYYPIQMRESIQLATDMLDSPQNYEDHISRFTSYEVASLIYNNPSQGNALEYLMEFIDITSECTLPGRYLANHIPILEHVPGFLAKWKREAKELKRVNEERFLSYFLPIKEAVLQGQEMGTSFCSMIVESHERHHLSDVESAWLASIVFLAGIDTTMTALGWMILAMVAFPEAQRKVQEELDRVIGRSRVPTLDDMENLPYMRAVVKEVIRWRPAAPMGVFHASLEDDIYEGYYIPKGSIVISNILAMNHDVETYGPNPDEFKPERFLNENGTHKESPPDTKDEGHYSFGFGRRICPGRHLATNALFTFAIVLWAMHLEPIKDAQGKEIVPSTDDQGSSIVSRAPKFSVSSRPRFPEVPEILKMAKEDWP</sequence>
<evidence type="ECO:0000256" key="7">
    <source>
        <dbReference type="ARBA" id="ARBA00022723"/>
    </source>
</evidence>
<evidence type="ECO:0008006" key="20">
    <source>
        <dbReference type="Google" id="ProtNLM"/>
    </source>
</evidence>
<evidence type="ECO:0000256" key="6">
    <source>
        <dbReference type="ARBA" id="ARBA00022692"/>
    </source>
</evidence>
<dbReference type="InterPro" id="IPR002401">
    <property type="entry name" value="Cyt_P450_E_grp-I"/>
</dbReference>
<keyword evidence="10 14" id="KW-0408">Iron</keyword>
<protein>
    <recommendedName>
        <fullName evidence="20">Cytochrome p450</fullName>
    </recommendedName>
</protein>
<feature type="binding site" description="axial binding residue" evidence="14">
    <location>
        <position position="434"/>
    </location>
    <ligand>
        <name>heme</name>
        <dbReference type="ChEBI" id="CHEBI:30413"/>
    </ligand>
    <ligandPart>
        <name>Fe</name>
        <dbReference type="ChEBI" id="CHEBI:18248"/>
    </ligandPart>
</feature>
<evidence type="ECO:0000256" key="8">
    <source>
        <dbReference type="ARBA" id="ARBA00022989"/>
    </source>
</evidence>
<keyword evidence="8" id="KW-1133">Transmembrane helix</keyword>
<dbReference type="Pfam" id="PF00067">
    <property type="entry name" value="p450"/>
    <property type="match status" value="1"/>
</dbReference>
<evidence type="ECO:0000256" key="3">
    <source>
        <dbReference type="ARBA" id="ARBA00005179"/>
    </source>
</evidence>
<reference evidence="18 19" key="1">
    <citation type="submission" date="2015-12" db="EMBL/GenBank/DDBJ databases">
        <title>Draft genome sequence of Moniliophthora roreri, the causal agent of frosty pod rot of cacao.</title>
        <authorList>
            <person name="Aime M.C."/>
            <person name="Diaz-Valderrama J.R."/>
            <person name="Kijpornyongpan T."/>
            <person name="Phillips-Mora W."/>
        </authorList>
    </citation>
    <scope>NUCLEOTIDE SEQUENCE [LARGE SCALE GENOMIC DNA]</scope>
    <source>
        <strain evidence="18 19">MCA 2952</strain>
    </source>
</reference>
<dbReference type="PANTHER" id="PTHR46300">
    <property type="entry name" value="P450, PUTATIVE (EUROFUNG)-RELATED-RELATED"/>
    <property type="match status" value="1"/>
</dbReference>
<evidence type="ECO:0000256" key="2">
    <source>
        <dbReference type="ARBA" id="ARBA00004167"/>
    </source>
</evidence>
<dbReference type="PRINTS" id="PR00463">
    <property type="entry name" value="EP450I"/>
</dbReference>
<gene>
    <name evidence="18" type="ORF">WG66_14445</name>
</gene>
<dbReference type="GO" id="GO:0005506">
    <property type="term" value="F:iron ion binding"/>
    <property type="evidence" value="ECO:0007669"/>
    <property type="project" value="InterPro"/>
</dbReference>
<comment type="subcellular location">
    <subcellularLocation>
        <location evidence="2">Membrane</location>
        <topology evidence="2">Single-pass membrane protein</topology>
    </subcellularLocation>
</comment>
<dbReference type="InterPro" id="IPR017972">
    <property type="entry name" value="Cyt_P450_CS"/>
</dbReference>